<feature type="compositionally biased region" description="Polar residues" evidence="1">
    <location>
        <begin position="51"/>
        <end position="68"/>
    </location>
</feature>
<feature type="compositionally biased region" description="Basic and acidic residues" evidence="1">
    <location>
        <begin position="70"/>
        <end position="82"/>
    </location>
</feature>
<reference evidence="2 3" key="1">
    <citation type="submission" date="2019-03" db="EMBL/GenBank/DDBJ databases">
        <title>First draft genome of Liparis tanakae, snailfish: a comprehensive survey of snailfish specific genes.</title>
        <authorList>
            <person name="Kim W."/>
            <person name="Song I."/>
            <person name="Jeong J.-H."/>
            <person name="Kim D."/>
            <person name="Kim S."/>
            <person name="Ryu S."/>
            <person name="Song J.Y."/>
            <person name="Lee S.K."/>
        </authorList>
    </citation>
    <scope>NUCLEOTIDE SEQUENCE [LARGE SCALE GENOMIC DNA]</scope>
    <source>
        <tissue evidence="2">Muscle</tissue>
    </source>
</reference>
<gene>
    <name evidence="2" type="ORF">EYF80_047383</name>
</gene>
<organism evidence="2 3">
    <name type="scientific">Liparis tanakae</name>
    <name type="common">Tanaka's snailfish</name>
    <dbReference type="NCBI Taxonomy" id="230148"/>
    <lineage>
        <taxon>Eukaryota</taxon>
        <taxon>Metazoa</taxon>
        <taxon>Chordata</taxon>
        <taxon>Craniata</taxon>
        <taxon>Vertebrata</taxon>
        <taxon>Euteleostomi</taxon>
        <taxon>Actinopterygii</taxon>
        <taxon>Neopterygii</taxon>
        <taxon>Teleostei</taxon>
        <taxon>Neoteleostei</taxon>
        <taxon>Acanthomorphata</taxon>
        <taxon>Eupercaria</taxon>
        <taxon>Perciformes</taxon>
        <taxon>Cottioidei</taxon>
        <taxon>Cottales</taxon>
        <taxon>Liparidae</taxon>
        <taxon>Liparis</taxon>
    </lineage>
</organism>
<accession>A0A4Z2FMT0</accession>
<keyword evidence="3" id="KW-1185">Reference proteome</keyword>
<evidence type="ECO:0000313" key="3">
    <source>
        <dbReference type="Proteomes" id="UP000314294"/>
    </source>
</evidence>
<proteinExistence type="predicted"/>
<feature type="region of interest" description="Disordered" evidence="1">
    <location>
        <begin position="44"/>
        <end position="82"/>
    </location>
</feature>
<name>A0A4Z2FMT0_9TELE</name>
<evidence type="ECO:0000256" key="1">
    <source>
        <dbReference type="SAM" id="MobiDB-lite"/>
    </source>
</evidence>
<feature type="region of interest" description="Disordered" evidence="1">
    <location>
        <begin position="1"/>
        <end position="26"/>
    </location>
</feature>
<dbReference type="EMBL" id="SRLO01001035">
    <property type="protein sequence ID" value="TNN42449.1"/>
    <property type="molecule type" value="Genomic_DNA"/>
</dbReference>
<sequence>MLIGRCTGSGSAGIEHAASCGSQQDPDQMGCTVQWLDLHRASRTKKRERTFSTCSGKVTQTTKTNPLTMKTDHEDQPTDHKD</sequence>
<dbReference type="AlphaFoldDB" id="A0A4Z2FMT0"/>
<comment type="caution">
    <text evidence="2">The sequence shown here is derived from an EMBL/GenBank/DDBJ whole genome shotgun (WGS) entry which is preliminary data.</text>
</comment>
<dbReference type="Proteomes" id="UP000314294">
    <property type="component" value="Unassembled WGS sequence"/>
</dbReference>
<protein>
    <submittedName>
        <fullName evidence="2">Uncharacterized protein</fullName>
    </submittedName>
</protein>
<evidence type="ECO:0000313" key="2">
    <source>
        <dbReference type="EMBL" id="TNN42449.1"/>
    </source>
</evidence>